<dbReference type="Proteomes" id="UP000188268">
    <property type="component" value="Unassembled WGS sequence"/>
</dbReference>
<dbReference type="EMBL" id="AWWV01010089">
    <property type="protein sequence ID" value="OMO81768.1"/>
    <property type="molecule type" value="Genomic_DNA"/>
</dbReference>
<name>A0A1R3IGQ1_COCAP</name>
<sequence length="42" mass="4781">MAIPREIPTREEAQIPFATTVPSKNIISNAARNRQARWQSKC</sequence>
<proteinExistence type="predicted"/>
<evidence type="ECO:0000313" key="1">
    <source>
        <dbReference type="EMBL" id="OMO81768.1"/>
    </source>
</evidence>
<organism evidence="1 2">
    <name type="scientific">Corchorus capsularis</name>
    <name type="common">Jute</name>
    <dbReference type="NCBI Taxonomy" id="210143"/>
    <lineage>
        <taxon>Eukaryota</taxon>
        <taxon>Viridiplantae</taxon>
        <taxon>Streptophyta</taxon>
        <taxon>Embryophyta</taxon>
        <taxon>Tracheophyta</taxon>
        <taxon>Spermatophyta</taxon>
        <taxon>Magnoliopsida</taxon>
        <taxon>eudicotyledons</taxon>
        <taxon>Gunneridae</taxon>
        <taxon>Pentapetalae</taxon>
        <taxon>rosids</taxon>
        <taxon>malvids</taxon>
        <taxon>Malvales</taxon>
        <taxon>Malvaceae</taxon>
        <taxon>Grewioideae</taxon>
        <taxon>Apeibeae</taxon>
        <taxon>Corchorus</taxon>
    </lineage>
</organism>
<keyword evidence="2" id="KW-1185">Reference proteome</keyword>
<comment type="caution">
    <text evidence="1">The sequence shown here is derived from an EMBL/GenBank/DDBJ whole genome shotgun (WGS) entry which is preliminary data.</text>
</comment>
<dbReference type="AlphaFoldDB" id="A0A1R3IGQ1"/>
<dbReference type="Gramene" id="OMO81768">
    <property type="protein sequence ID" value="OMO81768"/>
    <property type="gene ID" value="CCACVL1_12233"/>
</dbReference>
<accession>A0A1R3IGQ1</accession>
<evidence type="ECO:0000313" key="2">
    <source>
        <dbReference type="Proteomes" id="UP000188268"/>
    </source>
</evidence>
<reference evidence="1 2" key="1">
    <citation type="submission" date="2013-09" db="EMBL/GenBank/DDBJ databases">
        <title>Corchorus capsularis genome sequencing.</title>
        <authorList>
            <person name="Alam M."/>
            <person name="Haque M.S."/>
            <person name="Islam M.S."/>
            <person name="Emdad E.M."/>
            <person name="Islam M.M."/>
            <person name="Ahmed B."/>
            <person name="Halim A."/>
            <person name="Hossen Q.M.M."/>
            <person name="Hossain M.Z."/>
            <person name="Ahmed R."/>
            <person name="Khan M.M."/>
            <person name="Islam R."/>
            <person name="Rashid M.M."/>
            <person name="Khan S.A."/>
            <person name="Rahman M.S."/>
            <person name="Alam M."/>
        </authorList>
    </citation>
    <scope>NUCLEOTIDE SEQUENCE [LARGE SCALE GENOMIC DNA]</scope>
    <source>
        <strain evidence="2">cv. CVL-1</strain>
        <tissue evidence="1">Whole seedling</tissue>
    </source>
</reference>
<protein>
    <submittedName>
        <fullName evidence="1">Uncharacterized protein</fullName>
    </submittedName>
</protein>
<gene>
    <name evidence="1" type="ORF">CCACVL1_12233</name>
</gene>